<dbReference type="PANTHER" id="PTHR43133:SF8">
    <property type="entry name" value="RNA POLYMERASE SIGMA FACTOR HI_1459-RELATED"/>
    <property type="match status" value="1"/>
</dbReference>
<accession>A0A517NP40</accession>
<protein>
    <submittedName>
        <fullName evidence="8">RNA polymerase sigma factor RpoE</fullName>
    </submittedName>
</protein>
<evidence type="ECO:0000256" key="4">
    <source>
        <dbReference type="ARBA" id="ARBA00023125"/>
    </source>
</evidence>
<dbReference type="NCBIfam" id="TIGR02937">
    <property type="entry name" value="sigma70-ECF"/>
    <property type="match status" value="1"/>
</dbReference>
<evidence type="ECO:0000256" key="3">
    <source>
        <dbReference type="ARBA" id="ARBA00023082"/>
    </source>
</evidence>
<dbReference type="PANTHER" id="PTHR43133">
    <property type="entry name" value="RNA POLYMERASE ECF-TYPE SIGMA FACTO"/>
    <property type="match status" value="1"/>
</dbReference>
<keyword evidence="3" id="KW-0731">Sigma factor</keyword>
<dbReference type="InterPro" id="IPR013249">
    <property type="entry name" value="RNA_pol_sigma70_r4_t2"/>
</dbReference>
<keyword evidence="5" id="KW-0804">Transcription</keyword>
<proteinExistence type="inferred from homology"/>
<evidence type="ECO:0000259" key="7">
    <source>
        <dbReference type="Pfam" id="PF08281"/>
    </source>
</evidence>
<dbReference type="SUPFAM" id="SSF88946">
    <property type="entry name" value="Sigma2 domain of RNA polymerase sigma factors"/>
    <property type="match status" value="1"/>
</dbReference>
<feature type="region of interest" description="Disordered" evidence="6">
    <location>
        <begin position="95"/>
        <end position="118"/>
    </location>
</feature>
<dbReference type="GO" id="GO:0003677">
    <property type="term" value="F:DNA binding"/>
    <property type="evidence" value="ECO:0007669"/>
    <property type="project" value="UniProtKB-KW"/>
</dbReference>
<dbReference type="AlphaFoldDB" id="A0A517NP40"/>
<dbReference type="Gene3D" id="1.10.1740.10">
    <property type="match status" value="1"/>
</dbReference>
<dbReference type="Proteomes" id="UP000319817">
    <property type="component" value="Chromosome"/>
</dbReference>
<evidence type="ECO:0000313" key="8">
    <source>
        <dbReference type="EMBL" id="QDT08892.1"/>
    </source>
</evidence>
<dbReference type="InterPro" id="IPR013324">
    <property type="entry name" value="RNA_pol_sigma_r3/r4-like"/>
</dbReference>
<keyword evidence="4" id="KW-0238">DNA-binding</keyword>
<evidence type="ECO:0000313" key="9">
    <source>
        <dbReference type="Proteomes" id="UP000319817"/>
    </source>
</evidence>
<sequence length="194" mass="21722">MNDSPSDFQTRLLTAQDGSESAKHKLVTSFKPVLLSIATSCLGSKPRVDRFANELVQQAIANATQNLGQCRVRTVDEFKAWLGHIMISQIRIQKDETGQATPDGATRHNSVSIGDEDDLNRTVNQDSLAVDKQRLLRALSKIPLNERRVIEMRQRDNQSFDQIADQLKMSVDAVNVTWNRAIEQLAQVLAEDSH</sequence>
<evidence type="ECO:0000256" key="6">
    <source>
        <dbReference type="SAM" id="MobiDB-lite"/>
    </source>
</evidence>
<dbReference type="InterPro" id="IPR036388">
    <property type="entry name" value="WH-like_DNA-bd_sf"/>
</dbReference>
<comment type="similarity">
    <text evidence="1">Belongs to the sigma-70 factor family. ECF subfamily.</text>
</comment>
<keyword evidence="9" id="KW-1185">Reference proteome</keyword>
<dbReference type="EMBL" id="CP036526">
    <property type="protein sequence ID" value="QDT08892.1"/>
    <property type="molecule type" value="Genomic_DNA"/>
</dbReference>
<evidence type="ECO:0000256" key="5">
    <source>
        <dbReference type="ARBA" id="ARBA00023163"/>
    </source>
</evidence>
<gene>
    <name evidence="8" type="ORF">K239x_08350</name>
</gene>
<reference evidence="8 9" key="1">
    <citation type="submission" date="2019-02" db="EMBL/GenBank/DDBJ databases">
        <title>Deep-cultivation of Planctomycetes and their phenomic and genomic characterization uncovers novel biology.</title>
        <authorList>
            <person name="Wiegand S."/>
            <person name="Jogler M."/>
            <person name="Boedeker C."/>
            <person name="Pinto D."/>
            <person name="Vollmers J."/>
            <person name="Rivas-Marin E."/>
            <person name="Kohn T."/>
            <person name="Peeters S.H."/>
            <person name="Heuer A."/>
            <person name="Rast P."/>
            <person name="Oberbeckmann S."/>
            <person name="Bunk B."/>
            <person name="Jeske O."/>
            <person name="Meyerdierks A."/>
            <person name="Storesund J.E."/>
            <person name="Kallscheuer N."/>
            <person name="Luecker S."/>
            <person name="Lage O.M."/>
            <person name="Pohl T."/>
            <person name="Merkel B.J."/>
            <person name="Hornburger P."/>
            <person name="Mueller R.-W."/>
            <person name="Bruemmer F."/>
            <person name="Labrenz M."/>
            <person name="Spormann A.M."/>
            <person name="Op den Camp H."/>
            <person name="Overmann J."/>
            <person name="Amann R."/>
            <person name="Jetten M.S.M."/>
            <person name="Mascher T."/>
            <person name="Medema M.H."/>
            <person name="Devos D.P."/>
            <person name="Kaster A.-K."/>
            <person name="Ovreas L."/>
            <person name="Rohde M."/>
            <person name="Galperin M.Y."/>
            <person name="Jogler C."/>
        </authorList>
    </citation>
    <scope>NUCLEOTIDE SEQUENCE [LARGE SCALE GENOMIC DNA]</scope>
    <source>
        <strain evidence="8 9">K23_9</strain>
    </source>
</reference>
<keyword evidence="2" id="KW-0805">Transcription regulation</keyword>
<dbReference type="InterPro" id="IPR014284">
    <property type="entry name" value="RNA_pol_sigma-70_dom"/>
</dbReference>
<evidence type="ECO:0000256" key="1">
    <source>
        <dbReference type="ARBA" id="ARBA00010641"/>
    </source>
</evidence>
<dbReference type="Pfam" id="PF08281">
    <property type="entry name" value="Sigma70_r4_2"/>
    <property type="match status" value="1"/>
</dbReference>
<evidence type="ECO:0000256" key="2">
    <source>
        <dbReference type="ARBA" id="ARBA00023015"/>
    </source>
</evidence>
<dbReference type="Gene3D" id="1.10.10.10">
    <property type="entry name" value="Winged helix-like DNA-binding domain superfamily/Winged helix DNA-binding domain"/>
    <property type="match status" value="1"/>
</dbReference>
<dbReference type="InterPro" id="IPR039425">
    <property type="entry name" value="RNA_pol_sigma-70-like"/>
</dbReference>
<dbReference type="GO" id="GO:0006352">
    <property type="term" value="P:DNA-templated transcription initiation"/>
    <property type="evidence" value="ECO:0007669"/>
    <property type="project" value="InterPro"/>
</dbReference>
<name>A0A517NP40_9BACT</name>
<dbReference type="CDD" id="cd06171">
    <property type="entry name" value="Sigma70_r4"/>
    <property type="match status" value="1"/>
</dbReference>
<organism evidence="8 9">
    <name type="scientific">Stieleria marina</name>
    <dbReference type="NCBI Taxonomy" id="1930275"/>
    <lineage>
        <taxon>Bacteria</taxon>
        <taxon>Pseudomonadati</taxon>
        <taxon>Planctomycetota</taxon>
        <taxon>Planctomycetia</taxon>
        <taxon>Pirellulales</taxon>
        <taxon>Pirellulaceae</taxon>
        <taxon>Stieleria</taxon>
    </lineage>
</organism>
<feature type="domain" description="RNA polymerase sigma factor 70 region 4 type 2" evidence="7">
    <location>
        <begin position="133"/>
        <end position="185"/>
    </location>
</feature>
<dbReference type="SUPFAM" id="SSF88659">
    <property type="entry name" value="Sigma3 and sigma4 domains of RNA polymerase sigma factors"/>
    <property type="match status" value="1"/>
</dbReference>
<dbReference type="GO" id="GO:0016987">
    <property type="term" value="F:sigma factor activity"/>
    <property type="evidence" value="ECO:0007669"/>
    <property type="project" value="UniProtKB-KW"/>
</dbReference>
<dbReference type="InterPro" id="IPR013325">
    <property type="entry name" value="RNA_pol_sigma_r2"/>
</dbReference>